<evidence type="ECO:0000313" key="2">
    <source>
        <dbReference type="EMBL" id="ADH64081.1"/>
    </source>
</evidence>
<dbReference type="HOGENOM" id="CLU_020027_16_0_0"/>
<gene>
    <name evidence="2" type="ordered locus">Mesil_2213</name>
</gene>
<dbReference type="Pfam" id="PF00144">
    <property type="entry name" value="Beta-lactamase"/>
    <property type="match status" value="1"/>
</dbReference>
<dbReference type="AlphaFoldDB" id="D7BIA6"/>
<proteinExistence type="predicted"/>
<feature type="domain" description="Beta-lactamase-related" evidence="1">
    <location>
        <begin position="3"/>
        <end position="352"/>
    </location>
</feature>
<dbReference type="MEROPS" id="S12.A13"/>
<dbReference type="EMBL" id="CP002042">
    <property type="protein sequence ID" value="ADH64081.1"/>
    <property type="molecule type" value="Genomic_DNA"/>
</dbReference>
<evidence type="ECO:0000313" key="3">
    <source>
        <dbReference type="Proteomes" id="UP000001916"/>
    </source>
</evidence>
<dbReference type="InterPro" id="IPR050491">
    <property type="entry name" value="AmpC-like"/>
</dbReference>
<dbReference type="PANTHER" id="PTHR46825">
    <property type="entry name" value="D-ALANYL-D-ALANINE-CARBOXYPEPTIDASE/ENDOPEPTIDASE AMPH"/>
    <property type="match status" value="1"/>
</dbReference>
<accession>D7BIA6</accession>
<dbReference type="InterPro" id="IPR001466">
    <property type="entry name" value="Beta-lactam-related"/>
</dbReference>
<dbReference type="KEGG" id="msv:Mesil_2213"/>
<sequence>MTRLLERYQIPGASLAVSKDGRLLLARGYGWADAEAGEPVRPDSLFRIGSLTKPITAVAVLHLGEQLVRQGRFPNLEAFLKAKVYGLLALEPYGGKLGDPRIESITVRDLLQHSAGWNRNVAGDPMFRPTLTYVARSLGMGEAMPVQPLIEYMLSRKLSFTPGTFSAYSNLGYAVLGQLIEYLSAQSYAAYLKGMLGQMGIHHITVGHTRLQDRLPGEVKYYDFPQAPLVQSVLDGSLVPRPYGEFYLEAHAANGGLVASAPELVKFVAVLEGHRPEASPISLEARKIMLERPALPQYNSSKVYYALGWSVRPKENGLMWSHDGALAGTRTLLLRLPDDTVIAALFNSRPWNDWSFIADLKNSLLNAAQQVTRWPNYDCF</sequence>
<organism evidence="2 3">
    <name type="scientific">Allomeiothermus silvanus (strain ATCC 700542 / DSM 9946 / NBRC 106475 / NCIMB 13440 / VI-R2)</name>
    <name type="common">Thermus silvanus</name>
    <dbReference type="NCBI Taxonomy" id="526227"/>
    <lineage>
        <taxon>Bacteria</taxon>
        <taxon>Thermotogati</taxon>
        <taxon>Deinococcota</taxon>
        <taxon>Deinococci</taxon>
        <taxon>Thermales</taxon>
        <taxon>Thermaceae</taxon>
        <taxon>Allomeiothermus</taxon>
    </lineage>
</organism>
<dbReference type="SUPFAM" id="SSF56601">
    <property type="entry name" value="beta-lactamase/transpeptidase-like"/>
    <property type="match status" value="1"/>
</dbReference>
<dbReference type="PANTHER" id="PTHR46825:SF9">
    <property type="entry name" value="BETA-LACTAMASE-RELATED DOMAIN-CONTAINING PROTEIN"/>
    <property type="match status" value="1"/>
</dbReference>
<dbReference type="OrthoDB" id="9797709at2"/>
<dbReference type="Gene3D" id="3.40.710.10">
    <property type="entry name" value="DD-peptidase/beta-lactamase superfamily"/>
    <property type="match status" value="1"/>
</dbReference>
<evidence type="ECO:0000259" key="1">
    <source>
        <dbReference type="Pfam" id="PF00144"/>
    </source>
</evidence>
<reference evidence="2 3" key="1">
    <citation type="journal article" date="2010" name="Stand. Genomic Sci.">
        <title>Complete genome sequence of Meiothermus silvanus type strain (VI-R2).</title>
        <authorList>
            <person name="Sikorski J."/>
            <person name="Tindall B.J."/>
            <person name="Lowry S."/>
            <person name="Lucas S."/>
            <person name="Nolan M."/>
            <person name="Copeland A."/>
            <person name="Glavina Del Rio T."/>
            <person name="Tice H."/>
            <person name="Cheng J.F."/>
            <person name="Han C."/>
            <person name="Pitluck S."/>
            <person name="Liolios K."/>
            <person name="Ivanova N."/>
            <person name="Mavromatis K."/>
            <person name="Mikhailova N."/>
            <person name="Pati A."/>
            <person name="Goodwin L."/>
            <person name="Chen A."/>
            <person name="Palaniappan K."/>
            <person name="Land M."/>
            <person name="Hauser L."/>
            <person name="Chang Y.J."/>
            <person name="Jeffries C.D."/>
            <person name="Rohde M."/>
            <person name="Goker M."/>
            <person name="Woyke T."/>
            <person name="Bristow J."/>
            <person name="Eisen J.A."/>
            <person name="Markowitz V."/>
            <person name="Hugenholtz P."/>
            <person name="Kyrpides N.C."/>
            <person name="Klenk H.P."/>
            <person name="Lapidus A."/>
        </authorList>
    </citation>
    <scope>NUCLEOTIDE SEQUENCE [LARGE SCALE GENOMIC DNA]</scope>
    <source>
        <strain evidence="3">ATCC 700542 / DSM 9946 / VI-R2</strain>
    </source>
</reference>
<dbReference type="RefSeq" id="WP_013158626.1">
    <property type="nucleotide sequence ID" value="NC_014212.1"/>
</dbReference>
<dbReference type="STRING" id="526227.Mesil_2213"/>
<protein>
    <submittedName>
        <fullName evidence="2">Beta-lactamase</fullName>
    </submittedName>
</protein>
<dbReference type="Proteomes" id="UP000001916">
    <property type="component" value="Chromosome"/>
</dbReference>
<dbReference type="eggNOG" id="COG1680">
    <property type="taxonomic scope" value="Bacteria"/>
</dbReference>
<keyword evidence="3" id="KW-1185">Reference proteome</keyword>
<name>D7BIA6_ALLS1</name>
<dbReference type="InterPro" id="IPR012338">
    <property type="entry name" value="Beta-lactam/transpept-like"/>
</dbReference>